<organism evidence="1 2">
    <name type="scientific">Trichinella patagoniensis</name>
    <dbReference type="NCBI Taxonomy" id="990121"/>
    <lineage>
        <taxon>Eukaryota</taxon>
        <taxon>Metazoa</taxon>
        <taxon>Ecdysozoa</taxon>
        <taxon>Nematoda</taxon>
        <taxon>Enoplea</taxon>
        <taxon>Dorylaimia</taxon>
        <taxon>Trichinellida</taxon>
        <taxon>Trichinellidae</taxon>
        <taxon>Trichinella</taxon>
    </lineage>
</organism>
<dbReference type="Pfam" id="PF05380">
    <property type="entry name" value="Peptidase_A17"/>
    <property type="match status" value="1"/>
</dbReference>
<evidence type="ECO:0000313" key="1">
    <source>
        <dbReference type="EMBL" id="KRY03753.1"/>
    </source>
</evidence>
<keyword evidence="2" id="KW-1185">Reference proteome</keyword>
<dbReference type="PANTHER" id="PTHR47331">
    <property type="entry name" value="PHD-TYPE DOMAIN-CONTAINING PROTEIN"/>
    <property type="match status" value="1"/>
</dbReference>
<protein>
    <submittedName>
        <fullName evidence="1">Uncharacterized protein</fullName>
    </submittedName>
</protein>
<name>A0A0V0YTU5_9BILA</name>
<gene>
    <name evidence="1" type="ORF">T12_13653</name>
</gene>
<dbReference type="STRING" id="990121.A0A0V0YTU5"/>
<sequence length="131" mass="14985">MFQSLWQTGMAWDDNQPAEVELQWRVWKLELNELHCIAMPRAYFPFSPTEASRLELHGAAYAAVVYLRAVKTPDDVQVSFVTAKSRVAPLKKLSTPRLELMDALLCARLVCYVRKELALDVEACHCWSDSK</sequence>
<proteinExistence type="predicted"/>
<dbReference type="Proteomes" id="UP000054783">
    <property type="component" value="Unassembled WGS sequence"/>
</dbReference>
<dbReference type="PANTHER" id="PTHR47331:SF6">
    <property type="entry name" value="DOUBLECORTIN DOMAIN-CONTAINING PROTEIN"/>
    <property type="match status" value="1"/>
</dbReference>
<accession>A0A0V0YTU5</accession>
<reference evidence="1 2" key="1">
    <citation type="submission" date="2015-01" db="EMBL/GenBank/DDBJ databases">
        <title>Evolution of Trichinella species and genotypes.</title>
        <authorList>
            <person name="Korhonen P.K."/>
            <person name="Edoardo P."/>
            <person name="Giuseppe L.R."/>
            <person name="Gasser R.B."/>
        </authorList>
    </citation>
    <scope>NUCLEOTIDE SEQUENCE [LARGE SCALE GENOMIC DNA]</scope>
    <source>
        <strain evidence="1">ISS2496</strain>
    </source>
</reference>
<feature type="non-terminal residue" evidence="1">
    <location>
        <position position="131"/>
    </location>
</feature>
<comment type="caution">
    <text evidence="1">The sequence shown here is derived from an EMBL/GenBank/DDBJ whole genome shotgun (WGS) entry which is preliminary data.</text>
</comment>
<dbReference type="AlphaFoldDB" id="A0A0V0YTU5"/>
<evidence type="ECO:0000313" key="2">
    <source>
        <dbReference type="Proteomes" id="UP000054783"/>
    </source>
</evidence>
<dbReference type="EMBL" id="JYDQ01002526">
    <property type="protein sequence ID" value="KRY03753.1"/>
    <property type="molecule type" value="Genomic_DNA"/>
</dbReference>
<dbReference type="InterPro" id="IPR008042">
    <property type="entry name" value="Retrotrans_Pao"/>
</dbReference>